<comment type="caution">
    <text evidence="1">The sequence shown here is derived from an EMBL/GenBank/DDBJ whole genome shotgun (WGS) entry which is preliminary data.</text>
</comment>
<accession>A0ABS8GNN1</accession>
<evidence type="ECO:0000313" key="2">
    <source>
        <dbReference type="Proteomes" id="UP001197770"/>
    </source>
</evidence>
<sequence length="51" mass="5891">MKRRLIIQAAAMILKDLDSEKANEQSNKNWLRLHSAQDKIKEAIQEVLSTI</sequence>
<name>A0ABS8GNN1_9FLAO</name>
<keyword evidence="2" id="KW-1185">Reference proteome</keyword>
<organism evidence="1 2">
    <name type="scientific">Leeuwenhoekiella parthenopeia</name>
    <dbReference type="NCBI Taxonomy" id="2890320"/>
    <lineage>
        <taxon>Bacteria</taxon>
        <taxon>Pseudomonadati</taxon>
        <taxon>Bacteroidota</taxon>
        <taxon>Flavobacteriia</taxon>
        <taxon>Flavobacteriales</taxon>
        <taxon>Flavobacteriaceae</taxon>
        <taxon>Leeuwenhoekiella</taxon>
    </lineage>
</organism>
<proteinExistence type="predicted"/>
<evidence type="ECO:0000313" key="1">
    <source>
        <dbReference type="EMBL" id="MCC4211376.1"/>
    </source>
</evidence>
<reference evidence="1 2" key="1">
    <citation type="submission" date="2021-11" db="EMBL/GenBank/DDBJ databases">
        <title>Seasonal and diel survey of microbial diversity of the Tyrrhenian coast.</title>
        <authorList>
            <person name="Gattoni G."/>
            <person name="Corral P."/>
        </authorList>
    </citation>
    <scope>NUCLEOTIDE SEQUENCE [LARGE SCALE GENOMIC DNA]</scope>
    <source>
        <strain evidence="1 2">Mr9</strain>
    </source>
</reference>
<dbReference type="Proteomes" id="UP001197770">
    <property type="component" value="Unassembled WGS sequence"/>
</dbReference>
<dbReference type="EMBL" id="JAJGMW010000002">
    <property type="protein sequence ID" value="MCC4211376.1"/>
    <property type="molecule type" value="Genomic_DNA"/>
</dbReference>
<gene>
    <name evidence="1" type="ORF">LLW17_01480</name>
</gene>
<dbReference type="RefSeq" id="WP_228228497.1">
    <property type="nucleotide sequence ID" value="NZ_JAJGMW010000002.1"/>
</dbReference>
<protein>
    <submittedName>
        <fullName evidence="1">Uncharacterized protein</fullName>
    </submittedName>
</protein>